<evidence type="ECO:0000256" key="2">
    <source>
        <dbReference type="ARBA" id="ARBA00022692"/>
    </source>
</evidence>
<organism evidence="8 9">
    <name type="scientific">Salana multivorans</name>
    <dbReference type="NCBI Taxonomy" id="120377"/>
    <lineage>
        <taxon>Bacteria</taxon>
        <taxon>Bacillati</taxon>
        <taxon>Actinomycetota</taxon>
        <taxon>Actinomycetes</taxon>
        <taxon>Micrococcales</taxon>
        <taxon>Beutenbergiaceae</taxon>
        <taxon>Salana</taxon>
    </lineage>
</organism>
<dbReference type="RefSeq" id="WP_123738318.1">
    <property type="nucleotide sequence ID" value="NZ_CALFQU010000013.1"/>
</dbReference>
<evidence type="ECO:0000256" key="5">
    <source>
        <dbReference type="ARBA" id="ARBA00023136"/>
    </source>
</evidence>
<evidence type="ECO:0000256" key="1">
    <source>
        <dbReference type="ARBA" id="ARBA00004141"/>
    </source>
</evidence>
<comment type="subcellular location">
    <subcellularLocation>
        <location evidence="1">Membrane</location>
        <topology evidence="1">Multi-pass membrane protein</topology>
    </subcellularLocation>
</comment>
<feature type="transmembrane region" description="Helical" evidence="6">
    <location>
        <begin position="307"/>
        <end position="325"/>
    </location>
</feature>
<keyword evidence="5 6" id="KW-0472">Membrane</keyword>
<keyword evidence="3" id="KW-0201">Cytochrome c-type biogenesis</keyword>
<feature type="transmembrane region" description="Helical" evidence="6">
    <location>
        <begin position="243"/>
        <end position="266"/>
    </location>
</feature>
<dbReference type="InterPro" id="IPR045062">
    <property type="entry name" value="Cyt_c_biogenesis_CcsA/CcmC"/>
</dbReference>
<dbReference type="InterPro" id="IPR017562">
    <property type="entry name" value="Cyt_c_biogenesis_CcsA"/>
</dbReference>
<gene>
    <name evidence="8" type="ORF">EDD28_0665</name>
</gene>
<feature type="transmembrane region" description="Helical" evidence="6">
    <location>
        <begin position="96"/>
        <end position="114"/>
    </location>
</feature>
<dbReference type="OrthoDB" id="9814290at2"/>
<dbReference type="GO" id="GO:0005886">
    <property type="term" value="C:plasma membrane"/>
    <property type="evidence" value="ECO:0007669"/>
    <property type="project" value="TreeGrafter"/>
</dbReference>
<evidence type="ECO:0000256" key="4">
    <source>
        <dbReference type="ARBA" id="ARBA00022989"/>
    </source>
</evidence>
<evidence type="ECO:0000313" key="9">
    <source>
        <dbReference type="Proteomes" id="UP000275356"/>
    </source>
</evidence>
<feature type="domain" description="Cytochrome c assembly protein" evidence="7">
    <location>
        <begin position="120"/>
        <end position="332"/>
    </location>
</feature>
<dbReference type="EMBL" id="RKHQ01000001">
    <property type="protein sequence ID" value="ROR96091.1"/>
    <property type="molecule type" value="Genomic_DNA"/>
</dbReference>
<keyword evidence="2 6" id="KW-0812">Transmembrane</keyword>
<dbReference type="PANTHER" id="PTHR30071">
    <property type="entry name" value="HEME EXPORTER PROTEIN C"/>
    <property type="match status" value="1"/>
</dbReference>
<feature type="transmembrane region" description="Helical" evidence="6">
    <location>
        <begin position="183"/>
        <end position="208"/>
    </location>
</feature>
<evidence type="ECO:0000313" key="8">
    <source>
        <dbReference type="EMBL" id="ROR96091.1"/>
    </source>
</evidence>
<dbReference type="InterPro" id="IPR002541">
    <property type="entry name" value="Cyt_c_assembly"/>
</dbReference>
<keyword evidence="9" id="KW-1185">Reference proteome</keyword>
<evidence type="ECO:0000256" key="3">
    <source>
        <dbReference type="ARBA" id="ARBA00022748"/>
    </source>
</evidence>
<proteinExistence type="predicted"/>
<feature type="transmembrane region" description="Helical" evidence="6">
    <location>
        <begin position="120"/>
        <end position="141"/>
    </location>
</feature>
<feature type="transmembrane region" description="Helical" evidence="6">
    <location>
        <begin position="6"/>
        <end position="28"/>
    </location>
</feature>
<comment type="caution">
    <text evidence="8">The sequence shown here is derived from an EMBL/GenBank/DDBJ whole genome shotgun (WGS) entry which is preliminary data.</text>
</comment>
<keyword evidence="4 6" id="KW-1133">Transmembrane helix</keyword>
<sequence length="339" mass="36400">MTGQLSLYFVTFALTAYLISAVSFAIDLTRRAPVRPTRARSLVGVGAGGADEAAAGGSLGRDAGIDVVVDAADAGSTSDPVPGAVSRRAAGIGMSTFLAGTALLLAGVVTRGIAAGRVPWANMYEFTLMSVLVASVVFLAIQRRTDVRYLGTFLAGLAVLFLFLALTVLYLDPASVQPALQNYWLVIHVSIATSAVGLSTVGAVTSALQLVKDRYESRGTQPRAAWGRRIVASLPAPESLERLAYRINAVAFVMWTFTLVSGAIWAEHAWGRFWGWDAKEVWTFVTWVIYAAYLHARATRGWEGRRAAWFSVAGFLSIIVNYWIINQFANSLHGYSGLG</sequence>
<reference evidence="8 9" key="1">
    <citation type="submission" date="2018-11" db="EMBL/GenBank/DDBJ databases">
        <title>Sequencing the genomes of 1000 actinobacteria strains.</title>
        <authorList>
            <person name="Klenk H.-P."/>
        </authorList>
    </citation>
    <scope>NUCLEOTIDE SEQUENCE [LARGE SCALE GENOMIC DNA]</scope>
    <source>
        <strain evidence="8 9">DSM 13521</strain>
    </source>
</reference>
<evidence type="ECO:0000256" key="6">
    <source>
        <dbReference type="SAM" id="Phobius"/>
    </source>
</evidence>
<dbReference type="Pfam" id="PF01578">
    <property type="entry name" value="Cytochrom_C_asm"/>
    <property type="match status" value="1"/>
</dbReference>
<protein>
    <submittedName>
        <fullName evidence="8">Cytochrome c-type biogenesis protein CcsB</fullName>
    </submittedName>
</protein>
<name>A0A3N2D8I0_9MICO</name>
<dbReference type="Proteomes" id="UP000275356">
    <property type="component" value="Unassembled WGS sequence"/>
</dbReference>
<dbReference type="NCBIfam" id="TIGR03144">
    <property type="entry name" value="cytochr_II_ccsB"/>
    <property type="match status" value="1"/>
</dbReference>
<dbReference type="GO" id="GO:0020037">
    <property type="term" value="F:heme binding"/>
    <property type="evidence" value="ECO:0007669"/>
    <property type="project" value="InterPro"/>
</dbReference>
<dbReference type="PANTHER" id="PTHR30071:SF1">
    <property type="entry name" value="CYTOCHROME B_B6 PROTEIN-RELATED"/>
    <property type="match status" value="1"/>
</dbReference>
<feature type="transmembrane region" description="Helical" evidence="6">
    <location>
        <begin position="278"/>
        <end position="295"/>
    </location>
</feature>
<evidence type="ECO:0000259" key="7">
    <source>
        <dbReference type="Pfam" id="PF01578"/>
    </source>
</evidence>
<dbReference type="AlphaFoldDB" id="A0A3N2D8I0"/>
<feature type="transmembrane region" description="Helical" evidence="6">
    <location>
        <begin position="153"/>
        <end position="171"/>
    </location>
</feature>
<dbReference type="GO" id="GO:0017004">
    <property type="term" value="P:cytochrome complex assembly"/>
    <property type="evidence" value="ECO:0007669"/>
    <property type="project" value="UniProtKB-KW"/>
</dbReference>
<accession>A0A3N2D8I0</accession>